<dbReference type="Gene3D" id="3.30.559.10">
    <property type="entry name" value="Chloramphenicol acetyltransferase-like domain"/>
    <property type="match status" value="2"/>
</dbReference>
<dbReference type="OrthoDB" id="671439at2759"/>
<proteinExistence type="inferred from homology"/>
<dbReference type="Proteomes" id="UP000029981">
    <property type="component" value="Chromosome 2"/>
</dbReference>
<dbReference type="GO" id="GO:0016747">
    <property type="term" value="F:acyltransferase activity, transferring groups other than amino-acyl groups"/>
    <property type="evidence" value="ECO:0000318"/>
    <property type="project" value="GO_Central"/>
</dbReference>
<comment type="similarity">
    <text evidence="1">Belongs to the plant acyltransferase family.</text>
</comment>
<reference evidence="2 3" key="1">
    <citation type="journal article" date="2009" name="Nat. Genet.">
        <title>The genome of the cucumber, Cucumis sativus L.</title>
        <authorList>
            <person name="Huang S."/>
            <person name="Li R."/>
            <person name="Zhang Z."/>
            <person name="Li L."/>
            <person name="Gu X."/>
            <person name="Fan W."/>
            <person name="Lucas W.J."/>
            <person name="Wang X."/>
            <person name="Xie B."/>
            <person name="Ni P."/>
            <person name="Ren Y."/>
            <person name="Zhu H."/>
            <person name="Li J."/>
            <person name="Lin K."/>
            <person name="Jin W."/>
            <person name="Fei Z."/>
            <person name="Li G."/>
            <person name="Staub J."/>
            <person name="Kilian A."/>
            <person name="van der Vossen E.A."/>
            <person name="Wu Y."/>
            <person name="Guo J."/>
            <person name="He J."/>
            <person name="Jia Z."/>
            <person name="Ren Y."/>
            <person name="Tian G."/>
            <person name="Lu Y."/>
            <person name="Ruan J."/>
            <person name="Qian W."/>
            <person name="Wang M."/>
            <person name="Huang Q."/>
            <person name="Li B."/>
            <person name="Xuan Z."/>
            <person name="Cao J."/>
            <person name="Asan"/>
            <person name="Wu Z."/>
            <person name="Zhang J."/>
            <person name="Cai Q."/>
            <person name="Bai Y."/>
            <person name="Zhao B."/>
            <person name="Han Y."/>
            <person name="Li Y."/>
            <person name="Li X."/>
            <person name="Wang S."/>
            <person name="Shi Q."/>
            <person name="Liu S."/>
            <person name="Cho W.K."/>
            <person name="Kim J.Y."/>
            <person name="Xu Y."/>
            <person name="Heller-Uszynska K."/>
            <person name="Miao H."/>
            <person name="Cheng Z."/>
            <person name="Zhang S."/>
            <person name="Wu J."/>
            <person name="Yang Y."/>
            <person name="Kang H."/>
            <person name="Li M."/>
            <person name="Liang H."/>
            <person name="Ren X."/>
            <person name="Shi Z."/>
            <person name="Wen M."/>
            <person name="Jian M."/>
            <person name="Yang H."/>
            <person name="Zhang G."/>
            <person name="Yang Z."/>
            <person name="Chen R."/>
            <person name="Liu S."/>
            <person name="Li J."/>
            <person name="Ma L."/>
            <person name="Liu H."/>
            <person name="Zhou Y."/>
            <person name="Zhao J."/>
            <person name="Fang X."/>
            <person name="Li G."/>
            <person name="Fang L."/>
            <person name="Li Y."/>
            <person name="Liu D."/>
            <person name="Zheng H."/>
            <person name="Zhang Y."/>
            <person name="Qin N."/>
            <person name="Li Z."/>
            <person name="Yang G."/>
            <person name="Yang S."/>
            <person name="Bolund L."/>
            <person name="Kristiansen K."/>
            <person name="Zheng H."/>
            <person name="Li S."/>
            <person name="Zhang X."/>
            <person name="Yang H."/>
            <person name="Wang J."/>
            <person name="Sun R."/>
            <person name="Zhang B."/>
            <person name="Jiang S."/>
            <person name="Wang J."/>
            <person name="Du Y."/>
            <person name="Li S."/>
        </authorList>
    </citation>
    <scope>NUCLEOTIDE SEQUENCE [LARGE SCALE GENOMIC DNA]</scope>
    <source>
        <strain evidence="3">cv. 9930</strain>
    </source>
</reference>
<reference evidence="2 3" key="4">
    <citation type="journal article" date="2011" name="BMC Genomics">
        <title>RNA-Seq improves annotation of protein-coding genes in the cucumber genome.</title>
        <authorList>
            <person name="Li Z."/>
            <person name="Zhang Z."/>
            <person name="Yan P."/>
            <person name="Huang S."/>
            <person name="Fei Z."/>
            <person name="Lin K."/>
        </authorList>
    </citation>
    <scope>NUCLEOTIDE SEQUENCE [LARGE SCALE GENOMIC DNA]</scope>
    <source>
        <strain evidence="3">cv. 9930</strain>
    </source>
</reference>
<accession>A0A0A0LJC6</accession>
<reference evidence="2 3" key="2">
    <citation type="journal article" date="2009" name="PLoS ONE">
        <title>An integrated genetic and cytogenetic map of the cucumber genome.</title>
        <authorList>
            <person name="Ren Y."/>
            <person name="Zhang Z."/>
            <person name="Liu J."/>
            <person name="Staub J.E."/>
            <person name="Han Y."/>
            <person name="Cheng Z."/>
            <person name="Li X."/>
            <person name="Lu J."/>
            <person name="Miao H."/>
            <person name="Kang H."/>
            <person name="Xie B."/>
            <person name="Gu X."/>
            <person name="Wang X."/>
            <person name="Du Y."/>
            <person name="Jin W."/>
            <person name="Huang S."/>
        </authorList>
    </citation>
    <scope>NUCLEOTIDE SEQUENCE [LARGE SCALE GENOMIC DNA]</scope>
    <source>
        <strain evidence="3">cv. 9930</strain>
    </source>
</reference>
<dbReference type="PANTHER" id="PTHR31642">
    <property type="entry name" value="TRICHOTHECENE 3-O-ACETYLTRANSFERASE"/>
    <property type="match status" value="1"/>
</dbReference>
<dbReference type="STRING" id="3659.A0A0A0LJC6"/>
<organism evidence="2 3">
    <name type="scientific">Cucumis sativus</name>
    <name type="common">Cucumber</name>
    <dbReference type="NCBI Taxonomy" id="3659"/>
    <lineage>
        <taxon>Eukaryota</taxon>
        <taxon>Viridiplantae</taxon>
        <taxon>Streptophyta</taxon>
        <taxon>Embryophyta</taxon>
        <taxon>Tracheophyta</taxon>
        <taxon>Spermatophyta</taxon>
        <taxon>Magnoliopsida</taxon>
        <taxon>eudicotyledons</taxon>
        <taxon>Gunneridae</taxon>
        <taxon>Pentapetalae</taxon>
        <taxon>rosids</taxon>
        <taxon>fabids</taxon>
        <taxon>Cucurbitales</taxon>
        <taxon>Cucurbitaceae</taxon>
        <taxon>Benincaseae</taxon>
        <taxon>Cucumis</taxon>
    </lineage>
</organism>
<dbReference type="PANTHER" id="PTHR31642:SF316">
    <property type="entry name" value="PROTEIN ECERIFERUM 26-LIKE"/>
    <property type="match status" value="1"/>
</dbReference>
<evidence type="ECO:0000313" key="2">
    <source>
        <dbReference type="EMBL" id="KGN60817.1"/>
    </source>
</evidence>
<sequence length="475" mass="52905">MSQIFHSRVKPITKLTAVSSNPSVSGRVYPLSAADHALARHSAAVVMYYSENPFGSFILDPMRESLSKVLTLYPTVTGRLTRTENGNWAVKGNDAGVRVTMTKVGSSLDEWLRSADSVEERDLAAFDEMPEDPYIWSPFRIQINEFEGGGVAIGVSFTHLIADPTSATFLLKTWADAHRGGPVSPPLFTKPSSLGDGEKIPNIATKSTSFYANKSKLDNHIVSPTKMSSVTFKFSNTTINQCLSKIKPHCPNATPFDFLASLFWKQILKIKSNSPNSEHNNNNNNNHSLSICSDIRNSFQSSNSQRCYFGNALHISQLTIDPKEMEQHELGQIVELVHNHLERLGEEEEETWSAMEWLESQKEKDGKYVMPFKMYGPELSCVSMEHMMMMMKKGNDNESLSYATKFVKDSKPVHVSYNIGNVEGEGLIIVMPSNEGGVARNVVVMLPSEREVDELCEDQAILSFNPTMILGGRHK</sequence>
<dbReference type="KEGG" id="csv:101222079"/>
<dbReference type="InterPro" id="IPR023213">
    <property type="entry name" value="CAT-like_dom_sf"/>
</dbReference>
<dbReference type="Gramene" id="KGN60817">
    <property type="protein sequence ID" value="KGN60817"/>
    <property type="gene ID" value="Csa_2G011500"/>
</dbReference>
<dbReference type="eggNOG" id="ENOG502QVJH">
    <property type="taxonomic scope" value="Eukaryota"/>
</dbReference>
<dbReference type="OMA" id="GNWEVKC"/>
<dbReference type="AlphaFoldDB" id="A0A0A0LJC6"/>
<keyword evidence="3" id="KW-1185">Reference proteome</keyword>
<name>A0A0A0LJC6_CUCSA</name>
<evidence type="ECO:0000256" key="1">
    <source>
        <dbReference type="ARBA" id="ARBA00009861"/>
    </source>
</evidence>
<reference evidence="2 3" key="3">
    <citation type="journal article" date="2010" name="BMC Genomics">
        <title>Transcriptome sequencing and comparative analysis of cucumber flowers with different sex types.</title>
        <authorList>
            <person name="Guo S."/>
            <person name="Zheng Y."/>
            <person name="Joung J.G."/>
            <person name="Liu S."/>
            <person name="Zhang Z."/>
            <person name="Crasta O.R."/>
            <person name="Sobral B.W."/>
            <person name="Xu Y."/>
            <person name="Huang S."/>
            <person name="Fei Z."/>
        </authorList>
    </citation>
    <scope>NUCLEOTIDE SEQUENCE [LARGE SCALE GENOMIC DNA]</scope>
    <source>
        <strain evidence="3">cv. 9930</strain>
    </source>
</reference>
<dbReference type="Pfam" id="PF02458">
    <property type="entry name" value="Transferase"/>
    <property type="match status" value="1"/>
</dbReference>
<protein>
    <submittedName>
        <fullName evidence="2">Uncharacterized protein</fullName>
    </submittedName>
</protein>
<dbReference type="EMBL" id="CM002923">
    <property type="protein sequence ID" value="KGN60817.1"/>
    <property type="molecule type" value="Genomic_DNA"/>
</dbReference>
<dbReference type="SUPFAM" id="SSF52777">
    <property type="entry name" value="CoA-dependent acyltransferases"/>
    <property type="match status" value="1"/>
</dbReference>
<evidence type="ECO:0000313" key="3">
    <source>
        <dbReference type="Proteomes" id="UP000029981"/>
    </source>
</evidence>
<dbReference type="InterPro" id="IPR050317">
    <property type="entry name" value="Plant_Fungal_Acyltransferase"/>
</dbReference>
<gene>
    <name evidence="2" type="ORF">Csa_2G011500</name>
</gene>